<name>A0AA96WMS8_9CYAN</name>
<dbReference type="InterPro" id="IPR023408">
    <property type="entry name" value="MscS_beta-dom_sf"/>
</dbReference>
<dbReference type="SUPFAM" id="SSF50182">
    <property type="entry name" value="Sm-like ribonucleoproteins"/>
    <property type="match status" value="1"/>
</dbReference>
<feature type="domain" description="Mechanosensitive ion channel transmembrane helices 2/3" evidence="10">
    <location>
        <begin position="324"/>
        <end position="364"/>
    </location>
</feature>
<dbReference type="InterPro" id="IPR006685">
    <property type="entry name" value="MscS_channel_2nd"/>
</dbReference>
<dbReference type="InterPro" id="IPR011014">
    <property type="entry name" value="MscS_channel_TM-2"/>
</dbReference>
<dbReference type="Pfam" id="PF21088">
    <property type="entry name" value="MS_channel_1st"/>
    <property type="match status" value="1"/>
</dbReference>
<accession>A0AA96WMS8</accession>
<evidence type="ECO:0000256" key="3">
    <source>
        <dbReference type="ARBA" id="ARBA00022475"/>
    </source>
</evidence>
<evidence type="ECO:0000256" key="2">
    <source>
        <dbReference type="ARBA" id="ARBA00008017"/>
    </source>
</evidence>
<feature type="domain" description="Mechanosensitive ion channel MscS C-terminal" evidence="9">
    <location>
        <begin position="441"/>
        <end position="522"/>
    </location>
</feature>
<comment type="similarity">
    <text evidence="2">Belongs to the MscS (TC 1.A.23) family.</text>
</comment>
<dbReference type="GO" id="GO:0055085">
    <property type="term" value="P:transmembrane transport"/>
    <property type="evidence" value="ECO:0007669"/>
    <property type="project" value="InterPro"/>
</dbReference>
<dbReference type="SUPFAM" id="SSF82689">
    <property type="entry name" value="Mechanosensitive channel protein MscS (YggB), C-terminal domain"/>
    <property type="match status" value="1"/>
</dbReference>
<sequence>MPCFQLFYSRRSRICLNSSFRWFTLVISIILSVSLLFGLLSPAIAQLQNSSAAQTTNPTASRIANQATVVLDGQPLFQISSSEQFSAEERARLINVQLREAVQSSQPIQVQLETRNQMPVILLNNRHLLTVTNRDAELGYTADEQAALWTEQLQDALSQAQTERSSSYLQQMALVAVAVLALAAGLHWCLGWLHRQASRSAQQWIESSDQAGDQGVTKTSRLLLKLLLLLTRTGVWVIAILYITNQFPLTRQWSYQITAVLISSFTAPVLSLGRNFYSVTDLLILLGLMLALIIAAGMVTNIIRSRVLSLAGIGRGPQEAIAVITKYTLITIGALVLLQVWGLDISSLTILASALGVGIGFGLQDIAKNFGSGLVLVFERPIQAGDFVEVGEFKGVVERIGARRTELRTLDHVSILIPNSRFLEKEVINWSHSNPLSRLHIPVSVAYSTDPQAVQTTLTEVAQNHPDVLAMPLPQVWFTGFGDSALQFELLVWTRDPSRQYILRSELNYRIYAALKQAQIEIPFPQHDLHLRSGNFGLSPQLESALIRLSNQFPSNGQPNKQENQND</sequence>
<feature type="transmembrane region" description="Helical" evidence="7">
    <location>
        <begin position="324"/>
        <end position="342"/>
    </location>
</feature>
<dbReference type="InterPro" id="IPR049278">
    <property type="entry name" value="MS_channel_C"/>
</dbReference>
<dbReference type="InterPro" id="IPR010920">
    <property type="entry name" value="LSM_dom_sf"/>
</dbReference>
<feature type="transmembrane region" description="Helical" evidence="7">
    <location>
        <begin position="20"/>
        <end position="40"/>
    </location>
</feature>
<comment type="subcellular location">
    <subcellularLocation>
        <location evidence="1">Cell membrane</location>
        <topology evidence="1">Multi-pass membrane protein</topology>
    </subcellularLocation>
</comment>
<dbReference type="Gene3D" id="2.30.30.60">
    <property type="match status" value="1"/>
</dbReference>
<evidence type="ECO:0000256" key="5">
    <source>
        <dbReference type="ARBA" id="ARBA00022989"/>
    </source>
</evidence>
<dbReference type="RefSeq" id="WP_316436067.1">
    <property type="nucleotide sequence ID" value="NZ_CP053587.1"/>
</dbReference>
<protein>
    <submittedName>
        <fullName evidence="11">Mechanosensitive ion channel</fullName>
    </submittedName>
</protein>
<evidence type="ECO:0000313" key="11">
    <source>
        <dbReference type="EMBL" id="WNZ27650.1"/>
    </source>
</evidence>
<evidence type="ECO:0000256" key="7">
    <source>
        <dbReference type="SAM" id="Phobius"/>
    </source>
</evidence>
<evidence type="ECO:0000256" key="4">
    <source>
        <dbReference type="ARBA" id="ARBA00022692"/>
    </source>
</evidence>
<proteinExistence type="inferred from homology"/>
<evidence type="ECO:0000259" key="8">
    <source>
        <dbReference type="Pfam" id="PF00924"/>
    </source>
</evidence>
<evidence type="ECO:0000256" key="6">
    <source>
        <dbReference type="ARBA" id="ARBA00023136"/>
    </source>
</evidence>
<feature type="domain" description="Mechanosensitive ion channel MscS" evidence="8">
    <location>
        <begin position="365"/>
        <end position="432"/>
    </location>
</feature>
<dbReference type="Pfam" id="PF21082">
    <property type="entry name" value="MS_channel_3rd"/>
    <property type="match status" value="1"/>
</dbReference>
<dbReference type="InterPro" id="IPR049142">
    <property type="entry name" value="MS_channel_1st"/>
</dbReference>
<feature type="transmembrane region" description="Helical" evidence="7">
    <location>
        <begin position="173"/>
        <end position="193"/>
    </location>
</feature>
<feature type="transmembrane region" description="Helical" evidence="7">
    <location>
        <begin position="348"/>
        <end position="367"/>
    </location>
</feature>
<dbReference type="Gene3D" id="1.10.287.1260">
    <property type="match status" value="1"/>
</dbReference>
<organism evidence="11">
    <name type="scientific">Leptolyngbya sp. NK1-12</name>
    <dbReference type="NCBI Taxonomy" id="2547451"/>
    <lineage>
        <taxon>Bacteria</taxon>
        <taxon>Bacillati</taxon>
        <taxon>Cyanobacteriota</taxon>
        <taxon>Cyanophyceae</taxon>
        <taxon>Leptolyngbyales</taxon>
        <taxon>Leptolyngbyaceae</taxon>
        <taxon>Leptolyngbya group</taxon>
        <taxon>Leptolyngbya</taxon>
    </lineage>
</organism>
<evidence type="ECO:0000259" key="10">
    <source>
        <dbReference type="Pfam" id="PF21088"/>
    </source>
</evidence>
<gene>
    <name evidence="11" type="ORF">HJG54_32900</name>
</gene>
<dbReference type="GO" id="GO:0005886">
    <property type="term" value="C:plasma membrane"/>
    <property type="evidence" value="ECO:0007669"/>
    <property type="project" value="UniProtKB-SubCell"/>
</dbReference>
<dbReference type="AlphaFoldDB" id="A0AA96WMS8"/>
<dbReference type="SUPFAM" id="SSF82861">
    <property type="entry name" value="Mechanosensitive channel protein MscS (YggB), transmembrane region"/>
    <property type="match status" value="1"/>
</dbReference>
<keyword evidence="5 7" id="KW-1133">Transmembrane helix</keyword>
<feature type="transmembrane region" description="Helical" evidence="7">
    <location>
        <begin position="283"/>
        <end position="303"/>
    </location>
</feature>
<dbReference type="PANTHER" id="PTHR30347">
    <property type="entry name" value="POTASSIUM CHANNEL RELATED"/>
    <property type="match status" value="1"/>
</dbReference>
<dbReference type="Gene3D" id="3.30.70.100">
    <property type="match status" value="1"/>
</dbReference>
<dbReference type="Pfam" id="PF00924">
    <property type="entry name" value="MS_channel_2nd"/>
    <property type="match status" value="1"/>
</dbReference>
<feature type="transmembrane region" description="Helical" evidence="7">
    <location>
        <begin position="222"/>
        <end position="243"/>
    </location>
</feature>
<keyword evidence="3" id="KW-1003">Cell membrane</keyword>
<keyword evidence="4 7" id="KW-0812">Transmembrane</keyword>
<evidence type="ECO:0000259" key="9">
    <source>
        <dbReference type="Pfam" id="PF21082"/>
    </source>
</evidence>
<dbReference type="PANTHER" id="PTHR30347:SF1">
    <property type="entry name" value="MECHANOSENSITIVE CHANNEL MSCK"/>
    <property type="match status" value="1"/>
</dbReference>
<dbReference type="EMBL" id="CP053587">
    <property type="protein sequence ID" value="WNZ27650.1"/>
    <property type="molecule type" value="Genomic_DNA"/>
</dbReference>
<feature type="transmembrane region" description="Helical" evidence="7">
    <location>
        <begin position="255"/>
        <end position="277"/>
    </location>
</feature>
<dbReference type="InterPro" id="IPR052702">
    <property type="entry name" value="MscS-like_channel"/>
</dbReference>
<reference evidence="11" key="1">
    <citation type="submission" date="2020-05" db="EMBL/GenBank/DDBJ databases">
        <authorList>
            <person name="Zhu T."/>
            <person name="Keshari N."/>
            <person name="Lu X."/>
        </authorList>
    </citation>
    <scope>NUCLEOTIDE SEQUENCE</scope>
    <source>
        <strain evidence="11">NK1-12</strain>
    </source>
</reference>
<evidence type="ECO:0000256" key="1">
    <source>
        <dbReference type="ARBA" id="ARBA00004651"/>
    </source>
</evidence>
<dbReference type="InterPro" id="IPR011066">
    <property type="entry name" value="MscS_channel_C_sf"/>
</dbReference>
<keyword evidence="6 7" id="KW-0472">Membrane</keyword>